<dbReference type="Pfam" id="PF01591">
    <property type="entry name" value="6PF2K"/>
    <property type="match status" value="1"/>
</dbReference>
<dbReference type="GO" id="GO:0005524">
    <property type="term" value="F:ATP binding"/>
    <property type="evidence" value="ECO:0007669"/>
    <property type="project" value="InterPro"/>
</dbReference>
<dbReference type="Gene3D" id="3.40.50.300">
    <property type="entry name" value="P-loop containing nucleotide triphosphate hydrolases"/>
    <property type="match status" value="1"/>
</dbReference>
<dbReference type="GO" id="GO:0003873">
    <property type="term" value="F:6-phosphofructo-2-kinase activity"/>
    <property type="evidence" value="ECO:0007669"/>
    <property type="project" value="InterPro"/>
</dbReference>
<dbReference type="GO" id="GO:0006000">
    <property type="term" value="P:fructose metabolic process"/>
    <property type="evidence" value="ECO:0007669"/>
    <property type="project" value="InterPro"/>
</dbReference>
<proteinExistence type="predicted"/>
<dbReference type="EMBL" id="JANVFO010000040">
    <property type="protein sequence ID" value="KAJ3728020.1"/>
    <property type="molecule type" value="Genomic_DNA"/>
</dbReference>
<reference evidence="2" key="1">
    <citation type="submission" date="2022-08" db="EMBL/GenBank/DDBJ databases">
        <authorList>
            <consortium name="DOE Joint Genome Institute"/>
            <person name="Min B."/>
            <person name="Sierra-Patev S."/>
            <person name="Naranjo-Ortiz M."/>
            <person name="Looney B."/>
            <person name="Konkel Z."/>
            <person name="Slot J.C."/>
            <person name="Sakamoto Y."/>
            <person name="Steenwyk J.L."/>
            <person name="Rokas A."/>
            <person name="Carro J."/>
            <person name="Camarero S."/>
            <person name="Ferreira P."/>
            <person name="Molpeceres G."/>
            <person name="Ruiz-duenas F.J."/>
            <person name="Serrano A."/>
            <person name="Henrissat B."/>
            <person name="Drula E."/>
            <person name="Hughes K.W."/>
            <person name="Mata J.L."/>
            <person name="Ishikawa N.K."/>
            <person name="Vargas-Isla R."/>
            <person name="Ushijima S."/>
            <person name="Smith C.A."/>
            <person name="Ahrendt S."/>
            <person name="Andreopoulos W."/>
            <person name="He G."/>
            <person name="LaButti K."/>
            <person name="Lipzen A."/>
            <person name="Ng V."/>
            <person name="Riley R."/>
            <person name="Sandor L."/>
            <person name="Barry K."/>
            <person name="Martinez A.T."/>
            <person name="Xiao Y."/>
            <person name="Gibbons J.G."/>
            <person name="Terashima K."/>
            <person name="Hibbett D.S."/>
            <person name="Grigoriev I.V."/>
        </authorList>
    </citation>
    <scope>NUCLEOTIDE SEQUENCE</scope>
    <source>
        <strain evidence="2">ET3784</strain>
    </source>
</reference>
<organism evidence="2 3">
    <name type="scientific">Lentinula guzmanii</name>
    <dbReference type="NCBI Taxonomy" id="2804957"/>
    <lineage>
        <taxon>Eukaryota</taxon>
        <taxon>Fungi</taxon>
        <taxon>Dikarya</taxon>
        <taxon>Basidiomycota</taxon>
        <taxon>Agaricomycotina</taxon>
        <taxon>Agaricomycetes</taxon>
        <taxon>Agaricomycetidae</taxon>
        <taxon>Agaricales</taxon>
        <taxon>Marasmiineae</taxon>
        <taxon>Omphalotaceae</taxon>
        <taxon>Lentinula</taxon>
    </lineage>
</organism>
<evidence type="ECO:0000259" key="1">
    <source>
        <dbReference type="Pfam" id="PF01591"/>
    </source>
</evidence>
<evidence type="ECO:0000313" key="3">
    <source>
        <dbReference type="Proteomes" id="UP001176059"/>
    </source>
</evidence>
<evidence type="ECO:0000313" key="2">
    <source>
        <dbReference type="EMBL" id="KAJ3728020.1"/>
    </source>
</evidence>
<dbReference type="Proteomes" id="UP001176059">
    <property type="component" value="Unassembled WGS sequence"/>
</dbReference>
<keyword evidence="3" id="KW-1185">Reference proteome</keyword>
<feature type="domain" description="6-phosphofructo-2-kinase" evidence="1">
    <location>
        <begin position="34"/>
        <end position="87"/>
    </location>
</feature>
<dbReference type="InterPro" id="IPR013079">
    <property type="entry name" value="6Phosfructo_kin"/>
</dbReference>
<gene>
    <name evidence="2" type="ORF">DFJ43DRAFT_1041028</name>
</gene>
<protein>
    <recommendedName>
        <fullName evidence="1">6-phosphofructo-2-kinase domain-containing protein</fullName>
    </recommendedName>
</protein>
<dbReference type="InterPro" id="IPR027417">
    <property type="entry name" value="P-loop_NTPase"/>
</dbReference>
<accession>A0AA38JGC7</accession>
<dbReference type="AlphaFoldDB" id="A0AA38JGC7"/>
<reference evidence="2" key="2">
    <citation type="journal article" date="2023" name="Proc. Natl. Acad. Sci. U.S.A.">
        <title>A global phylogenomic analysis of the shiitake genus Lentinula.</title>
        <authorList>
            <person name="Sierra-Patev S."/>
            <person name="Min B."/>
            <person name="Naranjo-Ortiz M."/>
            <person name="Looney B."/>
            <person name="Konkel Z."/>
            <person name="Slot J.C."/>
            <person name="Sakamoto Y."/>
            <person name="Steenwyk J.L."/>
            <person name="Rokas A."/>
            <person name="Carro J."/>
            <person name="Camarero S."/>
            <person name="Ferreira P."/>
            <person name="Molpeceres G."/>
            <person name="Ruiz-Duenas F.J."/>
            <person name="Serrano A."/>
            <person name="Henrissat B."/>
            <person name="Drula E."/>
            <person name="Hughes K.W."/>
            <person name="Mata J.L."/>
            <person name="Ishikawa N.K."/>
            <person name="Vargas-Isla R."/>
            <person name="Ushijima S."/>
            <person name="Smith C.A."/>
            <person name="Donoghue J."/>
            <person name="Ahrendt S."/>
            <person name="Andreopoulos W."/>
            <person name="He G."/>
            <person name="LaButti K."/>
            <person name="Lipzen A."/>
            <person name="Ng V."/>
            <person name="Riley R."/>
            <person name="Sandor L."/>
            <person name="Barry K."/>
            <person name="Martinez A.T."/>
            <person name="Xiao Y."/>
            <person name="Gibbons J.G."/>
            <person name="Terashima K."/>
            <person name="Grigoriev I.V."/>
            <person name="Hibbett D."/>
        </authorList>
    </citation>
    <scope>NUCLEOTIDE SEQUENCE</scope>
    <source>
        <strain evidence="2">ET3784</strain>
    </source>
</reference>
<name>A0AA38JGC7_9AGAR</name>
<sequence length="175" mass="20163">MWFRVPVTASSELSPNPLFTSLRSDFIRKGFMLSCWYRGWDSDKAVQDYYTRIRDHEEYYDPVEEKDWPYIRIFNVGERIMVNTTHEGVSYSLFSGVSSSPFITAPSKSSSSISSPAADLLARDYTAPFKAVVSVDLNDTSFCKRIESALPRVPIDHEREPSFSEQNVFDRYLRS</sequence>
<comment type="caution">
    <text evidence="2">The sequence shown here is derived from an EMBL/GenBank/DDBJ whole genome shotgun (WGS) entry which is preliminary data.</text>
</comment>